<evidence type="ECO:0000256" key="4">
    <source>
        <dbReference type="SAM" id="MobiDB-lite"/>
    </source>
</evidence>
<reference evidence="5 6" key="1">
    <citation type="submission" date="2016-07" db="EMBL/GenBank/DDBJ databases">
        <title>Pervasive Adenine N6-methylation of Active Genes in Fungi.</title>
        <authorList>
            <consortium name="DOE Joint Genome Institute"/>
            <person name="Mondo S.J."/>
            <person name="Dannebaum R.O."/>
            <person name="Kuo R.C."/>
            <person name="Labutti K."/>
            <person name="Haridas S."/>
            <person name="Kuo A."/>
            <person name="Salamov A."/>
            <person name="Ahrendt S.R."/>
            <person name="Lipzen A."/>
            <person name="Sullivan W."/>
            <person name="Andreopoulos W.B."/>
            <person name="Clum A."/>
            <person name="Lindquist E."/>
            <person name="Daum C."/>
            <person name="Ramamoorthy G.K."/>
            <person name="Gryganskyi A."/>
            <person name="Culley D."/>
            <person name="Magnuson J.K."/>
            <person name="James T.Y."/>
            <person name="O'Malley M.A."/>
            <person name="Stajich J.E."/>
            <person name="Spatafora J.W."/>
            <person name="Visel A."/>
            <person name="Grigoriev I.V."/>
        </authorList>
    </citation>
    <scope>NUCLEOTIDE SEQUENCE [LARGE SCALE GENOMIC DNA]</scope>
    <source>
        <strain evidence="5 6">PL171</strain>
    </source>
</reference>
<dbReference type="OrthoDB" id="29013at2759"/>
<feature type="compositionally biased region" description="Polar residues" evidence="4">
    <location>
        <begin position="451"/>
        <end position="469"/>
    </location>
</feature>
<dbReference type="InterPro" id="IPR019734">
    <property type="entry name" value="TPR_rpt"/>
</dbReference>
<feature type="region of interest" description="Disordered" evidence="4">
    <location>
        <begin position="347"/>
        <end position="387"/>
    </location>
</feature>
<dbReference type="Proteomes" id="UP000193411">
    <property type="component" value="Unassembled WGS sequence"/>
</dbReference>
<proteinExistence type="inferred from homology"/>
<dbReference type="Pfam" id="PF13432">
    <property type="entry name" value="TPR_16"/>
    <property type="match status" value="1"/>
</dbReference>
<dbReference type="PROSITE" id="PS50005">
    <property type="entry name" value="TPR"/>
    <property type="match status" value="2"/>
</dbReference>
<evidence type="ECO:0000256" key="3">
    <source>
        <dbReference type="PROSITE-ProRule" id="PRU00339"/>
    </source>
</evidence>
<comment type="similarity">
    <text evidence="2">Belongs to the YPP1 family.</text>
</comment>
<dbReference type="SMART" id="SM00028">
    <property type="entry name" value="TPR"/>
    <property type="match status" value="5"/>
</dbReference>
<organism evidence="5 6">
    <name type="scientific">Catenaria anguillulae PL171</name>
    <dbReference type="NCBI Taxonomy" id="765915"/>
    <lineage>
        <taxon>Eukaryota</taxon>
        <taxon>Fungi</taxon>
        <taxon>Fungi incertae sedis</taxon>
        <taxon>Blastocladiomycota</taxon>
        <taxon>Blastocladiomycetes</taxon>
        <taxon>Blastocladiales</taxon>
        <taxon>Catenariaceae</taxon>
        <taxon>Catenaria</taxon>
    </lineage>
</organism>
<dbReference type="Pfam" id="PF14559">
    <property type="entry name" value="TPR_19"/>
    <property type="match status" value="1"/>
</dbReference>
<comment type="caution">
    <text evidence="5">The sequence shown here is derived from an EMBL/GenBank/DDBJ whole genome shotgun (WGS) entry which is preliminary data.</text>
</comment>
<dbReference type="Gene3D" id="1.25.40.10">
    <property type="entry name" value="Tetratricopeptide repeat domain"/>
    <property type="match status" value="2"/>
</dbReference>
<evidence type="ECO:0000313" key="5">
    <source>
        <dbReference type="EMBL" id="ORZ35358.1"/>
    </source>
</evidence>
<gene>
    <name evidence="5" type="ORF">BCR44DRAFT_34174</name>
</gene>
<feature type="region of interest" description="Disordered" evidence="4">
    <location>
        <begin position="416"/>
        <end position="475"/>
    </location>
</feature>
<evidence type="ECO:0008006" key="7">
    <source>
        <dbReference type="Google" id="ProtNLM"/>
    </source>
</evidence>
<dbReference type="EMBL" id="MCFL01000023">
    <property type="protein sequence ID" value="ORZ35358.1"/>
    <property type="molecule type" value="Genomic_DNA"/>
</dbReference>
<accession>A0A1Y2HL87</accession>
<dbReference type="PANTHER" id="PTHR23083:SF464">
    <property type="entry name" value="TETRATRICOPEPTIDE REPEAT DOMAIN 7, ISOFORM A"/>
    <property type="match status" value="1"/>
</dbReference>
<comment type="function">
    <text evidence="1">Involved in endocytosis.</text>
</comment>
<evidence type="ECO:0000256" key="1">
    <source>
        <dbReference type="ARBA" id="ARBA00002550"/>
    </source>
</evidence>
<name>A0A1Y2HL87_9FUNG</name>
<dbReference type="InterPro" id="IPR011990">
    <property type="entry name" value="TPR-like_helical_dom_sf"/>
</dbReference>
<feature type="repeat" description="TPR" evidence="3">
    <location>
        <begin position="588"/>
        <end position="621"/>
    </location>
</feature>
<protein>
    <recommendedName>
        <fullName evidence="7">Tetratricopeptide repeat-domain-containing protein</fullName>
    </recommendedName>
</protein>
<dbReference type="PANTHER" id="PTHR23083">
    <property type="entry name" value="TETRATRICOPEPTIDE REPEAT PROTEIN, TPR"/>
    <property type="match status" value="1"/>
</dbReference>
<dbReference type="AlphaFoldDB" id="A0A1Y2HL87"/>
<feature type="compositionally biased region" description="Polar residues" evidence="4">
    <location>
        <begin position="374"/>
        <end position="387"/>
    </location>
</feature>
<evidence type="ECO:0000313" key="6">
    <source>
        <dbReference type="Proteomes" id="UP000193411"/>
    </source>
</evidence>
<dbReference type="STRING" id="765915.A0A1Y2HL87"/>
<keyword evidence="3" id="KW-0802">TPR repeat</keyword>
<feature type="repeat" description="TPR" evidence="3">
    <location>
        <begin position="167"/>
        <end position="200"/>
    </location>
</feature>
<sequence>MQCHRILATTHFRLGNLAQGLALLRRYIELGSSAQQRAVKSFPPWIFPELHASMIELYEQIGCAKDSMFSIRDDGIDEFASLLVEGSQRLAENDELSEALDIARKAYHLISRFPTISQETTHAILVNLATLLGISALSTFESSKRTSQQIEAQHLLQDALGMNSNSATAHYELGLIYADRGELSAAKMHAKQALKLNKAHIAAWHLLVLVLTAARDLDGAIKMAELGIRESVASLVPTAPQLVPVIDTKTGGGIAKSNTFDALAALARDQTLNNTWAPAEYDLIVAAVFDLRLAQIRVVEQTRGAEAAVAMVQELFRWYKLVFDQDVLNPAAATTAIMAAAMTRRPGSSSVSGGIASPNGAPTSDDSRGRSESVRSTASTWSLSASPGTGALSLRVKQRNRKRTMLTAALANATVSESGNGAEGGASGVPSGSSSPNRRASVGDNRPRGQSAASVTSLAVSEAGSNGPDSSIAAGPSISRTETLAKLWLCLSHILLNNGQLHEAASLLQEAYDLPTRDPWLEGELAALDYALGNTDAALNRWHRLLARNPHHIGALIGIARAQVDAGHLEDAELLLDDLTQHAGQMSVDAWYLFGRVCKAQQQPERALACFKRALELERSEPIQDFARAPRLSLVMML</sequence>
<keyword evidence="6" id="KW-1185">Reference proteome</keyword>
<evidence type="ECO:0000256" key="2">
    <source>
        <dbReference type="ARBA" id="ARBA00038251"/>
    </source>
</evidence>
<dbReference type="Pfam" id="PF13181">
    <property type="entry name" value="TPR_8"/>
    <property type="match status" value="1"/>
</dbReference>
<dbReference type="InterPro" id="IPR051722">
    <property type="entry name" value="Endocytosis_PI4K-reg_protein"/>
</dbReference>
<dbReference type="SUPFAM" id="SSF48452">
    <property type="entry name" value="TPR-like"/>
    <property type="match status" value="2"/>
</dbReference>